<evidence type="ECO:0000313" key="1">
    <source>
        <dbReference type="EMBL" id="PSJ04431.1"/>
    </source>
</evidence>
<protein>
    <submittedName>
        <fullName evidence="1">Uncharacterized protein</fullName>
    </submittedName>
</protein>
<reference evidence="1 2" key="1">
    <citation type="journal article" date="2018" name="Environ. Microbiol.">
        <title>Ecological and genomic features of two widespread freshwater picocyanobacteria.</title>
        <authorList>
            <person name="Cabello-Yeves P.J."/>
            <person name="Picazo A."/>
            <person name="Camacho A."/>
            <person name="Callieri C."/>
            <person name="Rosselli R."/>
            <person name="Roda-Garcia J.J."/>
            <person name="Coutinho F.H."/>
            <person name="Rodriguez-Valera F."/>
        </authorList>
    </citation>
    <scope>NUCLEOTIDE SEQUENCE [LARGE SCALE GENOMIC DNA]</scope>
    <source>
        <strain evidence="1 2">Tous</strain>
    </source>
</reference>
<keyword evidence="2" id="KW-1185">Reference proteome</keyword>
<gene>
    <name evidence="1" type="ORF">C7K55_10520</name>
</gene>
<dbReference type="Proteomes" id="UP000243002">
    <property type="component" value="Unassembled WGS sequence"/>
</dbReference>
<organism evidence="1 2">
    <name type="scientific">Cyanobium usitatum str. Tous</name>
    <dbReference type="NCBI Taxonomy" id="2116684"/>
    <lineage>
        <taxon>Bacteria</taxon>
        <taxon>Bacillati</taxon>
        <taxon>Cyanobacteriota</taxon>
        <taxon>Cyanophyceae</taxon>
        <taxon>Synechococcales</taxon>
        <taxon>Prochlorococcaceae</taxon>
        <taxon>Cyanobium</taxon>
    </lineage>
</organism>
<dbReference type="RefSeq" id="WP_106632684.1">
    <property type="nucleotide sequence ID" value="NZ_PXXO01000012.1"/>
</dbReference>
<proteinExistence type="predicted"/>
<evidence type="ECO:0000313" key="2">
    <source>
        <dbReference type="Proteomes" id="UP000243002"/>
    </source>
</evidence>
<dbReference type="AlphaFoldDB" id="A0A2P7MT95"/>
<name>A0A2P7MT95_9CYAN</name>
<comment type="caution">
    <text evidence="1">The sequence shown here is derived from an EMBL/GenBank/DDBJ whole genome shotgun (WGS) entry which is preliminary data.</text>
</comment>
<dbReference type="EMBL" id="PXXO01000012">
    <property type="protein sequence ID" value="PSJ04431.1"/>
    <property type="molecule type" value="Genomic_DNA"/>
</dbReference>
<sequence>MAFHDLETLSAAAVQAVANSCEALVTAEGQEQATAREQALLQSLFPALLGQPWPENCLPSVPPGLSGLVLTHRQRQQVMQLLTLLAFLEPRLDAAKVKLLQSIAAELQVEPGVVADLEEVCRGHVLKAFADMYRRTFRSLNNDGVVQGYARFILPMLGVGIDRKHELRYAALGAATAGSLGAGLHAYYQHNGFPFPGSRTGLPYAYVAIHDVHHVIGGYATDPDGELEVLGFTMGLFPDHALLIGLPALLQFQMGIADPLAGSVAPKLKDQLDAPAFAQALQRGAATTGPIRDFHWDFWPWIDRPLADVRRDLKVLEASSETP</sequence>
<accession>A0A2P7MT95</accession>
<dbReference type="OrthoDB" id="551637at2"/>